<sequence>MNLSKQRDYYFDNAKLILMLFVVTGHFIEPTINKSEETKMIFMFLYLFHMPAFIFISGYFSKTDLKISTIKKITFRFLLSYIVIQLIFIWYTKFIGLTAYEYTLLQPAYIYWYLFAMFCWNIAIRILVNLKVKLEYILIFSVLASLLAGLNENISWEYSLSRIIVFFPYFMLGYYFKVKGFDTRLTIKGKEIALGFLSLVILVLMLYGNKFNLNWLYCADSYQALHVTWDRGILYRLVLMLIQTIMLFSIFRLIPKEKNGLTSLGGNTLSIYILHGFVVKYLVSIHYYDEMNIVKYILLFIFSIITLLGLSQVTFPRNNNKKSRYN</sequence>
<dbReference type="RefSeq" id="WP_271715429.1">
    <property type="nucleotide sequence ID" value="NZ_AP024169.1"/>
</dbReference>
<evidence type="ECO:0000256" key="1">
    <source>
        <dbReference type="SAM" id="Phobius"/>
    </source>
</evidence>
<feature type="transmembrane region" description="Helical" evidence="1">
    <location>
        <begin position="40"/>
        <end position="61"/>
    </location>
</feature>
<feature type="transmembrane region" description="Helical" evidence="1">
    <location>
        <begin position="192"/>
        <end position="213"/>
    </location>
</feature>
<feature type="domain" description="Acyltransferase 3" evidence="2">
    <location>
        <begin position="9"/>
        <end position="306"/>
    </location>
</feature>
<dbReference type="InterPro" id="IPR002656">
    <property type="entry name" value="Acyl_transf_3_dom"/>
</dbReference>
<feature type="transmembrane region" description="Helical" evidence="1">
    <location>
        <begin position="134"/>
        <end position="150"/>
    </location>
</feature>
<keyword evidence="3" id="KW-0808">Transferase</keyword>
<evidence type="ECO:0000313" key="4">
    <source>
        <dbReference type="Proteomes" id="UP000595897"/>
    </source>
</evidence>
<dbReference type="PANTHER" id="PTHR37312">
    <property type="entry name" value="MEMBRANE-BOUND ACYLTRANSFERASE YKRP-RELATED"/>
    <property type="match status" value="1"/>
</dbReference>
<name>A0A7R7EJB9_9FIRM</name>
<gene>
    <name evidence="3" type="ORF">bsdtb5_14850</name>
</gene>
<feature type="transmembrane region" description="Helical" evidence="1">
    <location>
        <begin position="156"/>
        <end position="176"/>
    </location>
</feature>
<keyword evidence="4" id="KW-1185">Reference proteome</keyword>
<protein>
    <submittedName>
        <fullName evidence="3">Acyltransferase</fullName>
    </submittedName>
</protein>
<dbReference type="Pfam" id="PF01757">
    <property type="entry name" value="Acyl_transf_3"/>
    <property type="match status" value="1"/>
</dbReference>
<feature type="transmembrane region" description="Helical" evidence="1">
    <location>
        <begin position="110"/>
        <end position="127"/>
    </location>
</feature>
<reference evidence="3 4" key="1">
    <citation type="submission" date="2020-11" db="EMBL/GenBank/DDBJ databases">
        <title>Draft genome sequencing of a Lachnospiraceae strain isolated from anoxic soil subjected to BSD treatment.</title>
        <authorList>
            <person name="Uek A."/>
            <person name="Tonouchi A."/>
        </authorList>
    </citation>
    <scope>NUCLEOTIDE SEQUENCE [LARGE SCALE GENOMIC DNA]</scope>
    <source>
        <strain evidence="3 4">TB5</strain>
    </source>
</reference>
<keyword evidence="3" id="KW-0012">Acyltransferase</keyword>
<feature type="transmembrane region" description="Helical" evidence="1">
    <location>
        <begin position="293"/>
        <end position="315"/>
    </location>
</feature>
<feature type="transmembrane region" description="Helical" evidence="1">
    <location>
        <begin position="73"/>
        <end position="90"/>
    </location>
</feature>
<dbReference type="EMBL" id="AP024169">
    <property type="protein sequence ID" value="BCN30190.1"/>
    <property type="molecule type" value="Genomic_DNA"/>
</dbReference>
<feature type="transmembrane region" description="Helical" evidence="1">
    <location>
        <begin position="233"/>
        <end position="254"/>
    </location>
</feature>
<evidence type="ECO:0000313" key="3">
    <source>
        <dbReference type="EMBL" id="BCN30190.1"/>
    </source>
</evidence>
<dbReference type="InterPro" id="IPR052734">
    <property type="entry name" value="Nod_factor_acetyltransferase"/>
</dbReference>
<feature type="transmembrane region" description="Helical" evidence="1">
    <location>
        <begin position="9"/>
        <end position="28"/>
    </location>
</feature>
<feature type="transmembrane region" description="Helical" evidence="1">
    <location>
        <begin position="266"/>
        <end position="287"/>
    </location>
</feature>
<dbReference type="Proteomes" id="UP000595897">
    <property type="component" value="Chromosome"/>
</dbReference>
<dbReference type="AlphaFoldDB" id="A0A7R7EJB9"/>
<keyword evidence="1" id="KW-0472">Membrane</keyword>
<organism evidence="3 4">
    <name type="scientific">Anaeromicropila herbilytica</name>
    <dbReference type="NCBI Taxonomy" id="2785025"/>
    <lineage>
        <taxon>Bacteria</taxon>
        <taxon>Bacillati</taxon>
        <taxon>Bacillota</taxon>
        <taxon>Clostridia</taxon>
        <taxon>Lachnospirales</taxon>
        <taxon>Lachnospiraceae</taxon>
        <taxon>Anaeromicropila</taxon>
    </lineage>
</organism>
<accession>A0A7R7EJB9</accession>
<dbReference type="KEGG" id="ahb:bsdtb5_14850"/>
<keyword evidence="1" id="KW-0812">Transmembrane</keyword>
<keyword evidence="1" id="KW-1133">Transmembrane helix</keyword>
<evidence type="ECO:0000259" key="2">
    <source>
        <dbReference type="Pfam" id="PF01757"/>
    </source>
</evidence>
<dbReference type="GO" id="GO:0016747">
    <property type="term" value="F:acyltransferase activity, transferring groups other than amino-acyl groups"/>
    <property type="evidence" value="ECO:0007669"/>
    <property type="project" value="InterPro"/>
</dbReference>
<proteinExistence type="predicted"/>
<dbReference type="PANTHER" id="PTHR37312:SF1">
    <property type="entry name" value="MEMBRANE-BOUND ACYLTRANSFERASE YKRP-RELATED"/>
    <property type="match status" value="1"/>
</dbReference>